<dbReference type="PROSITE" id="PS50102">
    <property type="entry name" value="RRM"/>
    <property type="match status" value="1"/>
</dbReference>
<feature type="region of interest" description="Disordered" evidence="3">
    <location>
        <begin position="533"/>
        <end position="557"/>
    </location>
</feature>
<dbReference type="Gene3D" id="3.30.70.330">
    <property type="match status" value="1"/>
</dbReference>
<dbReference type="SMART" id="SM00360">
    <property type="entry name" value="RRM"/>
    <property type="match status" value="1"/>
</dbReference>
<feature type="region of interest" description="Disordered" evidence="3">
    <location>
        <begin position="920"/>
        <end position="943"/>
    </location>
</feature>
<feature type="region of interest" description="Disordered" evidence="3">
    <location>
        <begin position="196"/>
        <end position="262"/>
    </location>
</feature>
<sequence length="1100" mass="122493">MNKYNNNGNFSRAPVGDSSMRFNKRPRYGVNNSGAKSSPRFKRQNQTGYQYSPNRNVTTDPFQCNPYDKGPRNFYGISPKRPNYNPQKNNQSSSPYLHKPNASAISSPSSSSSFSLNTQNVLNLPPTQPPPMSSTSVAAQNSQQQQLTPNMMDNSNLYGFGYNSYYPTSYNNDRVSTDTTSSYGVTDAITPFMWQTITSTPPPKLPQHQLQQQPPLPQPQPPPILPPLPSDDKLPYLPPPPMSASSMSPTTSSPSSAKFNFKNNISSDKKTAAKTIVKMKTKRKAISERYRLSKSWCEEDAILALKAEESNARKLQTDIILIIRFPDPELSREIVKCYSPDIESVHFQLNYAPRYCLVHLKPGTDVEKTIDDLSKVPFGTGFLSVEIKQIPYKVHSTKLNEVDPYTLYVGNLPTTIACKTLKNHFPGAARIDIGFAQRMKYTRYAFIRYQSVEKAIDAYNRMLDAEIGGRTITIRFRRVTATTEGNKDGDAEHLDSMHDDELINHTTLESDEKTVGENTESFDVLQANNTADVEEHNSNDGVEKVSHDLDISTDNNSTEAASTAEKNSEAEDNVFIPLTSSTSITSTIESLHNKTKLCFSTGDNSALETNNTEPPTISTSQANNSNSIVPNIKPEPDIDPSDIVIRDNALTSRLDGNNDNIKQEEQIALYDEFFAPPNNQNDNNKENSGKSNNNDVVSLHSTADETDTMSTVSTNSLGEFLQNCQRSQMRANCMENLGPPPAKRNKQPEDVLTATVKQESPESNNIVTAKDLTQFTKDTIAAANVKQELLEEPNVSDKTTSTTDSANKKVPKRRDRVQAAINPVITKNSTISASTDDVVPSTALFFRSNSQTSLTVPSNDSDYDEFYDTRTNISSQTTTSVANIKKEPLNISANKSTNENCRPKEENGEVLNRRDVNKESKLSQMRNNISSLTTSNTPIDEDDLVPAQNILGSYRPFRSEIKEEMEHDDIFAVPINRANNLSENNYLDNLNNETVSNLTSLSDRSSATRNDIGKRSTEFKENDDDVIIVSENITPQAKQTNSNSSLLNNIIFRRHTDLVTFTSKPIVAVTIPKREVSTLIHHDNLDRLYEQLDADSDNEL</sequence>
<organism evidence="5">
    <name type="scientific">Lucilia cuprina</name>
    <name type="common">Green bottle fly</name>
    <name type="synonym">Australian sheep blowfly</name>
    <dbReference type="NCBI Taxonomy" id="7375"/>
    <lineage>
        <taxon>Eukaryota</taxon>
        <taxon>Metazoa</taxon>
        <taxon>Ecdysozoa</taxon>
        <taxon>Arthropoda</taxon>
        <taxon>Hexapoda</taxon>
        <taxon>Insecta</taxon>
        <taxon>Pterygota</taxon>
        <taxon>Neoptera</taxon>
        <taxon>Endopterygota</taxon>
        <taxon>Diptera</taxon>
        <taxon>Brachycera</taxon>
        <taxon>Muscomorpha</taxon>
        <taxon>Oestroidea</taxon>
        <taxon>Calliphoridae</taxon>
        <taxon>Luciliinae</taxon>
        <taxon>Lucilia</taxon>
    </lineage>
</organism>
<dbReference type="SUPFAM" id="SSF54928">
    <property type="entry name" value="RNA-binding domain, RBD"/>
    <property type="match status" value="1"/>
</dbReference>
<feature type="compositionally biased region" description="Low complexity" evidence="3">
    <location>
        <begin position="243"/>
        <end position="256"/>
    </location>
</feature>
<feature type="domain" description="RRM" evidence="4">
    <location>
        <begin position="405"/>
        <end position="479"/>
    </location>
</feature>
<evidence type="ECO:0000256" key="3">
    <source>
        <dbReference type="SAM" id="MobiDB-lite"/>
    </source>
</evidence>
<feature type="compositionally biased region" description="Polar residues" evidence="3">
    <location>
        <begin position="44"/>
        <end position="62"/>
    </location>
</feature>
<feature type="compositionally biased region" description="Polar residues" evidence="3">
    <location>
        <begin position="84"/>
        <end position="95"/>
    </location>
</feature>
<accession>A0A2Z4FSY5</accession>
<feature type="region of interest" description="Disordered" evidence="3">
    <location>
        <begin position="1"/>
        <end position="153"/>
    </location>
</feature>
<dbReference type="AlphaFoldDB" id="A0A2Z4FSY5"/>
<reference evidence="5" key="1">
    <citation type="journal article" date="2018" name="Curr. Biol.">
        <title>no blokes Is Essential for Male Viability and X Chromosome Gene Expression in the Australian Sheep Blowfly.</title>
        <authorList>
            <person name="Davis R.J."/>
            <person name="Belikoff E.J."/>
            <person name="Scholl E.H."/>
            <person name="Li F."/>
            <person name="Scott M.J."/>
        </authorList>
    </citation>
    <scope>NUCLEOTIDE SEQUENCE</scope>
    <source>
        <strain evidence="5">LA07</strain>
    </source>
</reference>
<feature type="region of interest" description="Disordered" evidence="3">
    <location>
        <begin position="674"/>
        <end position="697"/>
    </location>
</feature>
<evidence type="ECO:0000259" key="4">
    <source>
        <dbReference type="PROSITE" id="PS50102"/>
    </source>
</evidence>
<name>A0A2Z4FSY5_LUCCU</name>
<feature type="compositionally biased region" description="Pro residues" evidence="3">
    <location>
        <begin position="214"/>
        <end position="229"/>
    </location>
</feature>
<dbReference type="CDD" id="cd00590">
    <property type="entry name" value="RRM_SF"/>
    <property type="match status" value="1"/>
</dbReference>
<dbReference type="GO" id="GO:0003723">
    <property type="term" value="F:RNA binding"/>
    <property type="evidence" value="ECO:0007669"/>
    <property type="project" value="UniProtKB-UniRule"/>
</dbReference>
<feature type="compositionally biased region" description="Polar residues" evidence="3">
    <location>
        <begin position="606"/>
        <end position="629"/>
    </location>
</feature>
<feature type="compositionally biased region" description="Polar residues" evidence="3">
    <location>
        <begin position="796"/>
        <end position="805"/>
    </location>
</feature>
<evidence type="ECO:0000256" key="1">
    <source>
        <dbReference type="ARBA" id="ARBA00022884"/>
    </source>
</evidence>
<protein>
    <submittedName>
        <fullName evidence="5">No blokes</fullName>
    </submittedName>
</protein>
<dbReference type="OrthoDB" id="4726at2759"/>
<feature type="compositionally biased region" description="Basic and acidic residues" evidence="3">
    <location>
        <begin position="533"/>
        <end position="550"/>
    </location>
</feature>
<feature type="compositionally biased region" description="Polar residues" evidence="3">
    <location>
        <begin position="922"/>
        <end position="938"/>
    </location>
</feature>
<dbReference type="InterPro" id="IPR000504">
    <property type="entry name" value="RRM_dom"/>
</dbReference>
<feature type="region of interest" description="Disordered" evidence="3">
    <location>
        <begin position="606"/>
        <end position="640"/>
    </location>
</feature>
<feature type="compositionally biased region" description="Polar residues" evidence="3">
    <location>
        <begin position="138"/>
        <end position="153"/>
    </location>
</feature>
<gene>
    <name evidence="5" type="primary">nbl</name>
</gene>
<dbReference type="InterPro" id="IPR012677">
    <property type="entry name" value="Nucleotide-bd_a/b_plait_sf"/>
</dbReference>
<feature type="compositionally biased region" description="Polar residues" evidence="3">
    <location>
        <begin position="1"/>
        <end position="10"/>
    </location>
</feature>
<dbReference type="InterPro" id="IPR035979">
    <property type="entry name" value="RBD_domain_sf"/>
</dbReference>
<keyword evidence="1 2" id="KW-0694">RNA-binding</keyword>
<feature type="region of interest" description="Disordered" evidence="3">
    <location>
        <begin position="793"/>
        <end position="813"/>
    </location>
</feature>
<evidence type="ECO:0000313" key="5">
    <source>
        <dbReference type="EMBL" id="AWV91981.1"/>
    </source>
</evidence>
<dbReference type="Pfam" id="PF00076">
    <property type="entry name" value="RRM_1"/>
    <property type="match status" value="1"/>
</dbReference>
<proteinExistence type="predicted"/>
<feature type="compositionally biased region" description="Low complexity" evidence="3">
    <location>
        <begin position="103"/>
        <end position="125"/>
    </location>
</feature>
<dbReference type="EMBL" id="MH173327">
    <property type="protein sequence ID" value="AWV91981.1"/>
    <property type="molecule type" value="Genomic_DNA"/>
</dbReference>
<evidence type="ECO:0000256" key="2">
    <source>
        <dbReference type="PROSITE-ProRule" id="PRU00176"/>
    </source>
</evidence>